<dbReference type="EMBL" id="JAEHFX010000001">
    <property type="protein sequence ID" value="MBK0401495.1"/>
    <property type="molecule type" value="Genomic_DNA"/>
</dbReference>
<protein>
    <submittedName>
        <fullName evidence="3">GIY-YIG nuclease family protein</fullName>
    </submittedName>
</protein>
<reference evidence="3 4" key="1">
    <citation type="submission" date="2020-12" db="EMBL/GenBank/DDBJ databases">
        <title>Bacterial novel species Adhaeribacter sp. BT258 isolated from soil.</title>
        <authorList>
            <person name="Jung H.-Y."/>
        </authorList>
    </citation>
    <scope>NUCLEOTIDE SEQUENCE [LARGE SCALE GENOMIC DNA]</scope>
    <source>
        <strain evidence="3 4">BT258</strain>
    </source>
</reference>
<proteinExistence type="inferred from homology"/>
<dbReference type="InterPro" id="IPR050190">
    <property type="entry name" value="UPF0213_domain"/>
</dbReference>
<feature type="domain" description="GIY-YIG" evidence="2">
    <location>
        <begin position="4"/>
        <end position="82"/>
    </location>
</feature>
<sequence length="127" mass="15004">MSGNIYFVYITTNPKRTTYYIGITNDLAVRLQQHLENCGDKKTFAGRYYCYKLVYFERFTNPTHAIEREKQVKGWRRDKKEALIKSLNPDFKFLNYIVEEVDVYLSIKNDQRVRYAIVPSAALGMTQ</sequence>
<dbReference type="InterPro" id="IPR000305">
    <property type="entry name" value="GIY-YIG_endonuc"/>
</dbReference>
<dbReference type="Pfam" id="PF01541">
    <property type="entry name" value="GIY-YIG"/>
    <property type="match status" value="1"/>
</dbReference>
<gene>
    <name evidence="3" type="ORF">I5M27_00780</name>
</gene>
<dbReference type="SUPFAM" id="SSF82771">
    <property type="entry name" value="GIY-YIG endonuclease"/>
    <property type="match status" value="1"/>
</dbReference>
<dbReference type="PANTHER" id="PTHR34477:SF5">
    <property type="entry name" value="BSL5627 PROTEIN"/>
    <property type="match status" value="1"/>
</dbReference>
<dbReference type="InterPro" id="IPR035901">
    <property type="entry name" value="GIY-YIG_endonuc_sf"/>
</dbReference>
<dbReference type="RefSeq" id="WP_200504125.1">
    <property type="nucleotide sequence ID" value="NZ_JAEHFX010000001.1"/>
</dbReference>
<comment type="caution">
    <text evidence="3">The sequence shown here is derived from an EMBL/GenBank/DDBJ whole genome shotgun (WGS) entry which is preliminary data.</text>
</comment>
<dbReference type="CDD" id="cd10448">
    <property type="entry name" value="GIY-YIG_unchar_3"/>
    <property type="match status" value="1"/>
</dbReference>
<dbReference type="SMART" id="SM00465">
    <property type="entry name" value="GIYc"/>
    <property type="match status" value="1"/>
</dbReference>
<organism evidence="3 4">
    <name type="scientific">Adhaeribacter terrigena</name>
    <dbReference type="NCBI Taxonomy" id="2793070"/>
    <lineage>
        <taxon>Bacteria</taxon>
        <taxon>Pseudomonadati</taxon>
        <taxon>Bacteroidota</taxon>
        <taxon>Cytophagia</taxon>
        <taxon>Cytophagales</taxon>
        <taxon>Hymenobacteraceae</taxon>
        <taxon>Adhaeribacter</taxon>
    </lineage>
</organism>
<evidence type="ECO:0000259" key="2">
    <source>
        <dbReference type="PROSITE" id="PS50164"/>
    </source>
</evidence>
<dbReference type="PROSITE" id="PS50164">
    <property type="entry name" value="GIY_YIG"/>
    <property type="match status" value="1"/>
</dbReference>
<name>A0ABS1BYZ7_9BACT</name>
<evidence type="ECO:0000313" key="3">
    <source>
        <dbReference type="EMBL" id="MBK0401495.1"/>
    </source>
</evidence>
<keyword evidence="4" id="KW-1185">Reference proteome</keyword>
<dbReference type="PANTHER" id="PTHR34477">
    <property type="entry name" value="UPF0213 PROTEIN YHBQ"/>
    <property type="match status" value="1"/>
</dbReference>
<dbReference type="Gene3D" id="3.40.1440.10">
    <property type="entry name" value="GIY-YIG endonuclease"/>
    <property type="match status" value="1"/>
</dbReference>
<evidence type="ECO:0000313" key="4">
    <source>
        <dbReference type="Proteomes" id="UP000644147"/>
    </source>
</evidence>
<dbReference type="Proteomes" id="UP000644147">
    <property type="component" value="Unassembled WGS sequence"/>
</dbReference>
<evidence type="ECO:0000256" key="1">
    <source>
        <dbReference type="ARBA" id="ARBA00007435"/>
    </source>
</evidence>
<comment type="similarity">
    <text evidence="1">Belongs to the UPF0213 family.</text>
</comment>
<accession>A0ABS1BYZ7</accession>